<gene>
    <name evidence="3" type="ORF">MENT_LOCUS21021</name>
</gene>
<comment type="caution">
    <text evidence="3">The sequence shown here is derived from an EMBL/GenBank/DDBJ whole genome shotgun (WGS) entry which is preliminary data.</text>
</comment>
<dbReference type="EMBL" id="CAJEWN010000156">
    <property type="protein sequence ID" value="CAD2169671.1"/>
    <property type="molecule type" value="Genomic_DNA"/>
</dbReference>
<evidence type="ECO:0000256" key="1">
    <source>
        <dbReference type="SAM" id="MobiDB-lite"/>
    </source>
</evidence>
<evidence type="ECO:0000256" key="2">
    <source>
        <dbReference type="SAM" id="Phobius"/>
    </source>
</evidence>
<dbReference type="Proteomes" id="UP000580250">
    <property type="component" value="Unassembled WGS sequence"/>
</dbReference>
<dbReference type="AlphaFoldDB" id="A0A6V7V3U5"/>
<feature type="region of interest" description="Disordered" evidence="1">
    <location>
        <begin position="93"/>
        <end position="112"/>
    </location>
</feature>
<name>A0A6V7V3U5_MELEN</name>
<sequence length="224" mass="26037">MSVSSSDYEEMILLPPSYHETPPSYVETSETVETSFLEQNNISNTQGNIHLMSYLPQVRTSLSSSNNDELLSSPPSYHEAPPVETAETPLMDQNVSNTNDTQENTNQQSNIPQRNCQTCKQRIITRIMVFKMYVYIVYLNMDFFVFLNLKINLKIFFKNFYRIIVRFEDNRGRQCESVILKILNSTKCLERNITENNKHNTWIYGDKLPGFMVAWIYSALDKNS</sequence>
<reference evidence="3 4" key="1">
    <citation type="submission" date="2020-08" db="EMBL/GenBank/DDBJ databases">
        <authorList>
            <person name="Koutsovoulos G."/>
            <person name="Danchin GJ E."/>
        </authorList>
    </citation>
    <scope>NUCLEOTIDE SEQUENCE [LARGE SCALE GENOMIC DNA]</scope>
</reference>
<accession>A0A6V7V3U5</accession>
<feature type="transmembrane region" description="Helical" evidence="2">
    <location>
        <begin position="132"/>
        <end position="149"/>
    </location>
</feature>
<proteinExistence type="predicted"/>
<keyword evidence="2" id="KW-1133">Transmembrane helix</keyword>
<keyword evidence="2" id="KW-0812">Transmembrane</keyword>
<feature type="compositionally biased region" description="Low complexity" evidence="1">
    <location>
        <begin position="97"/>
        <end position="110"/>
    </location>
</feature>
<evidence type="ECO:0000313" key="4">
    <source>
        <dbReference type="Proteomes" id="UP000580250"/>
    </source>
</evidence>
<keyword evidence="2" id="KW-0472">Membrane</keyword>
<evidence type="ECO:0000313" key="3">
    <source>
        <dbReference type="EMBL" id="CAD2169671.1"/>
    </source>
</evidence>
<protein>
    <submittedName>
        <fullName evidence="3">Uncharacterized protein</fullName>
    </submittedName>
</protein>
<organism evidence="3 4">
    <name type="scientific">Meloidogyne enterolobii</name>
    <name type="common">Root-knot nematode worm</name>
    <name type="synonym">Meloidogyne mayaguensis</name>
    <dbReference type="NCBI Taxonomy" id="390850"/>
    <lineage>
        <taxon>Eukaryota</taxon>
        <taxon>Metazoa</taxon>
        <taxon>Ecdysozoa</taxon>
        <taxon>Nematoda</taxon>
        <taxon>Chromadorea</taxon>
        <taxon>Rhabditida</taxon>
        <taxon>Tylenchina</taxon>
        <taxon>Tylenchomorpha</taxon>
        <taxon>Tylenchoidea</taxon>
        <taxon>Meloidogynidae</taxon>
        <taxon>Meloidogyninae</taxon>
        <taxon>Meloidogyne</taxon>
    </lineage>
</organism>